<sequence>MRFGAGRNGDELLEEGTSFSFGLTTLYYAVNITDSSEGRFREEWIINGQHQPTLDRSGLLPQPEGGNYLSGITLSTGAPLPLGEYELRIFVDERQAGRGRLHILLSP</sequence>
<proteinExistence type="predicted"/>
<reference evidence="1 2" key="1">
    <citation type="submission" date="2016-05" db="EMBL/GenBank/DDBJ databases">
        <authorList>
            <person name="Lavstsen T."/>
            <person name="Jespersen J.S."/>
        </authorList>
    </citation>
    <scope>NUCLEOTIDE SEQUENCE [LARGE SCALE GENOMIC DNA]</scope>
    <source>
        <strain evidence="1 2">B7-9</strain>
    </source>
</reference>
<accession>A0A2H3KWJ7</accession>
<dbReference type="EMBL" id="LYXE01000182">
    <property type="protein sequence ID" value="PDV96741.1"/>
    <property type="molecule type" value="Genomic_DNA"/>
</dbReference>
<organism evidence="1 2">
    <name type="scientific">Candidatus Chloroploca asiatica</name>
    <dbReference type="NCBI Taxonomy" id="1506545"/>
    <lineage>
        <taxon>Bacteria</taxon>
        <taxon>Bacillati</taxon>
        <taxon>Chloroflexota</taxon>
        <taxon>Chloroflexia</taxon>
        <taxon>Chloroflexales</taxon>
        <taxon>Chloroflexineae</taxon>
        <taxon>Oscillochloridaceae</taxon>
        <taxon>Candidatus Chloroploca</taxon>
    </lineage>
</organism>
<protein>
    <recommendedName>
        <fullName evidence="3">Intracellular proteinase inhibitor BsuPI domain-containing protein</fullName>
    </recommendedName>
</protein>
<comment type="caution">
    <text evidence="1">The sequence shown here is derived from an EMBL/GenBank/DDBJ whole genome shotgun (WGS) entry which is preliminary data.</text>
</comment>
<dbReference type="AlphaFoldDB" id="A0A2H3KWJ7"/>
<gene>
    <name evidence="1" type="ORF">A9Q02_05815</name>
</gene>
<dbReference type="Proteomes" id="UP000220922">
    <property type="component" value="Unassembled WGS sequence"/>
</dbReference>
<keyword evidence="2" id="KW-1185">Reference proteome</keyword>
<name>A0A2H3KWJ7_9CHLR</name>
<evidence type="ECO:0008006" key="3">
    <source>
        <dbReference type="Google" id="ProtNLM"/>
    </source>
</evidence>
<evidence type="ECO:0000313" key="2">
    <source>
        <dbReference type="Proteomes" id="UP000220922"/>
    </source>
</evidence>
<evidence type="ECO:0000313" key="1">
    <source>
        <dbReference type="EMBL" id="PDV96741.1"/>
    </source>
</evidence>